<evidence type="ECO:0000256" key="7">
    <source>
        <dbReference type="ARBA" id="ARBA00022840"/>
    </source>
</evidence>
<feature type="transmembrane region" description="Helical" evidence="9">
    <location>
        <begin position="258"/>
        <end position="279"/>
    </location>
</feature>
<dbReference type="InterPro" id="IPR050736">
    <property type="entry name" value="Sensor_HK_Regulatory"/>
</dbReference>
<comment type="caution">
    <text evidence="11">The sequence shown here is derived from an EMBL/GenBank/DDBJ whole genome shotgun (WGS) entry which is preliminary data.</text>
</comment>
<dbReference type="InterPro" id="IPR036890">
    <property type="entry name" value="HATPase_C_sf"/>
</dbReference>
<keyword evidence="7" id="KW-0067">ATP-binding</keyword>
<dbReference type="Gene3D" id="1.10.287.130">
    <property type="match status" value="1"/>
</dbReference>
<dbReference type="PRINTS" id="PR00344">
    <property type="entry name" value="BCTRLSENSOR"/>
</dbReference>
<dbReference type="SUPFAM" id="SSF47384">
    <property type="entry name" value="Homodimeric domain of signal transducing histidine kinase"/>
    <property type="match status" value="1"/>
</dbReference>
<protein>
    <recommendedName>
        <fullName evidence="2">histidine kinase</fullName>
        <ecNumber evidence="2">2.7.13.3</ecNumber>
    </recommendedName>
</protein>
<evidence type="ECO:0000256" key="3">
    <source>
        <dbReference type="ARBA" id="ARBA00022553"/>
    </source>
</evidence>
<reference evidence="11 12" key="1">
    <citation type="submission" date="2022-10" db="EMBL/GenBank/DDBJ databases">
        <title>Draft genome assembly of moderately radiation resistant bacterium Metabacillus halosaccharovorans.</title>
        <authorList>
            <person name="Pal S."/>
            <person name="Gopinathan A."/>
        </authorList>
    </citation>
    <scope>NUCLEOTIDE SEQUENCE [LARGE SCALE GENOMIC DNA]</scope>
    <source>
        <strain evidence="11 12">VITHBRA001</strain>
    </source>
</reference>
<keyword evidence="8" id="KW-0902">Two-component regulatory system</keyword>
<keyword evidence="9" id="KW-0472">Membrane</keyword>
<evidence type="ECO:0000256" key="2">
    <source>
        <dbReference type="ARBA" id="ARBA00012438"/>
    </source>
</evidence>
<dbReference type="EMBL" id="JAOYEY010000021">
    <property type="protein sequence ID" value="MCV9884604.1"/>
    <property type="molecule type" value="Genomic_DNA"/>
</dbReference>
<dbReference type="CDD" id="cd00082">
    <property type="entry name" value="HisKA"/>
    <property type="match status" value="1"/>
</dbReference>
<evidence type="ECO:0000256" key="5">
    <source>
        <dbReference type="ARBA" id="ARBA00022741"/>
    </source>
</evidence>
<keyword evidence="9" id="KW-1133">Transmembrane helix</keyword>
<accession>A0ABT3DCA0</accession>
<dbReference type="PROSITE" id="PS50109">
    <property type="entry name" value="HIS_KIN"/>
    <property type="match status" value="1"/>
</dbReference>
<dbReference type="RefSeq" id="WP_264141546.1">
    <property type="nucleotide sequence ID" value="NZ_JAOYEY010000021.1"/>
</dbReference>
<dbReference type="InterPro" id="IPR036097">
    <property type="entry name" value="HisK_dim/P_sf"/>
</dbReference>
<comment type="catalytic activity">
    <reaction evidence="1">
        <text>ATP + protein L-histidine = ADP + protein N-phospho-L-histidine.</text>
        <dbReference type="EC" id="2.7.13.3"/>
    </reaction>
</comment>
<keyword evidence="3" id="KW-0597">Phosphoprotein</keyword>
<organism evidence="11 12">
    <name type="scientific">Metabacillus halosaccharovorans</name>
    <dbReference type="NCBI Taxonomy" id="930124"/>
    <lineage>
        <taxon>Bacteria</taxon>
        <taxon>Bacillati</taxon>
        <taxon>Bacillota</taxon>
        <taxon>Bacilli</taxon>
        <taxon>Bacillales</taxon>
        <taxon>Bacillaceae</taxon>
        <taxon>Metabacillus</taxon>
    </lineage>
</organism>
<keyword evidence="9" id="KW-0812">Transmembrane</keyword>
<evidence type="ECO:0000256" key="9">
    <source>
        <dbReference type="SAM" id="Phobius"/>
    </source>
</evidence>
<dbReference type="GO" id="GO:0016301">
    <property type="term" value="F:kinase activity"/>
    <property type="evidence" value="ECO:0007669"/>
    <property type="project" value="UniProtKB-KW"/>
</dbReference>
<dbReference type="SMART" id="SM00388">
    <property type="entry name" value="HisKA"/>
    <property type="match status" value="1"/>
</dbReference>
<dbReference type="CDD" id="cd00075">
    <property type="entry name" value="HATPase"/>
    <property type="match status" value="1"/>
</dbReference>
<name>A0ABT3DCA0_9BACI</name>
<keyword evidence="12" id="KW-1185">Reference proteome</keyword>
<dbReference type="InterPro" id="IPR004358">
    <property type="entry name" value="Sig_transdc_His_kin-like_C"/>
</dbReference>
<feature type="transmembrane region" description="Helical" evidence="9">
    <location>
        <begin position="12"/>
        <end position="38"/>
    </location>
</feature>
<dbReference type="InterPro" id="IPR005467">
    <property type="entry name" value="His_kinase_dom"/>
</dbReference>
<sequence>MRAVKRRLTFHFLIQYFTIALLLSVIVVGLVILLFWFIANEDMKRSFPAGALSSLATEINIVDGEATISKGWNEELKKQEMWFQIINEDGNEIASSNTPANVPKSYSFNELLKIDEENRFIDYHVYTEIDTYTFSDPYYYLLGYKDPFYEHLVALMNKYSQYGEIESSYIENVNNELLKEDETLHIVDANGEIIQKFGSMLEIQEYKPLEILSRRIDQGMYPTKISVISDEKSNFTWVLHSKNKLTKEYSNPTFFRNLLIAFIVVAIIVLVITISIAVWHGFRYGRPIVIFTSWLGRMEQGQYQEVLTERERKRIFRKSGKVRTRYRLYQEVFQAFYSMAERLSSAEKERKRLDQTREEWMTGISHDLRTPLSTVQGYGHLLESEKYEWSRLEIKDMGKVIREKGEYMLELVEDFSLAFQLKNNALEVSREEVNINIFLQDIVSKYKEDRTLMGVNLSLVEEVDHVQLTISRKWFERIFDNLIMNAIKHNPTSTSITLIIKRGKNPDSIEIKIKDNGVGMEEEMKEKLFDRYYRGTNTEEKVDGAGLGMSIAKEIVKLHNGDIHVSSRVGEGTVITLTFPMPVELE</sequence>
<dbReference type="SMART" id="SM00387">
    <property type="entry name" value="HATPase_c"/>
    <property type="match status" value="1"/>
</dbReference>
<dbReference type="PANTHER" id="PTHR43711:SF1">
    <property type="entry name" value="HISTIDINE KINASE 1"/>
    <property type="match status" value="1"/>
</dbReference>
<dbReference type="Pfam" id="PF02518">
    <property type="entry name" value="HATPase_c"/>
    <property type="match status" value="1"/>
</dbReference>
<dbReference type="Proteomes" id="UP001526147">
    <property type="component" value="Unassembled WGS sequence"/>
</dbReference>
<dbReference type="InterPro" id="IPR003594">
    <property type="entry name" value="HATPase_dom"/>
</dbReference>
<evidence type="ECO:0000313" key="12">
    <source>
        <dbReference type="Proteomes" id="UP001526147"/>
    </source>
</evidence>
<gene>
    <name evidence="11" type="ORF">OIH86_02960</name>
</gene>
<evidence type="ECO:0000256" key="8">
    <source>
        <dbReference type="ARBA" id="ARBA00023012"/>
    </source>
</evidence>
<proteinExistence type="predicted"/>
<evidence type="ECO:0000313" key="11">
    <source>
        <dbReference type="EMBL" id="MCV9884604.1"/>
    </source>
</evidence>
<feature type="domain" description="Histidine kinase" evidence="10">
    <location>
        <begin position="363"/>
        <end position="583"/>
    </location>
</feature>
<keyword evidence="6 11" id="KW-0418">Kinase</keyword>
<dbReference type="Pfam" id="PF00512">
    <property type="entry name" value="HisKA"/>
    <property type="match status" value="1"/>
</dbReference>
<keyword evidence="4" id="KW-0808">Transferase</keyword>
<dbReference type="Gene3D" id="3.30.565.10">
    <property type="entry name" value="Histidine kinase-like ATPase, C-terminal domain"/>
    <property type="match status" value="1"/>
</dbReference>
<evidence type="ECO:0000256" key="1">
    <source>
        <dbReference type="ARBA" id="ARBA00000085"/>
    </source>
</evidence>
<dbReference type="PANTHER" id="PTHR43711">
    <property type="entry name" value="TWO-COMPONENT HISTIDINE KINASE"/>
    <property type="match status" value="1"/>
</dbReference>
<evidence type="ECO:0000259" key="10">
    <source>
        <dbReference type="PROSITE" id="PS50109"/>
    </source>
</evidence>
<dbReference type="EC" id="2.7.13.3" evidence="2"/>
<dbReference type="SUPFAM" id="SSF55874">
    <property type="entry name" value="ATPase domain of HSP90 chaperone/DNA topoisomerase II/histidine kinase"/>
    <property type="match status" value="1"/>
</dbReference>
<evidence type="ECO:0000256" key="4">
    <source>
        <dbReference type="ARBA" id="ARBA00022679"/>
    </source>
</evidence>
<dbReference type="InterPro" id="IPR003661">
    <property type="entry name" value="HisK_dim/P_dom"/>
</dbReference>
<keyword evidence="5" id="KW-0547">Nucleotide-binding</keyword>
<evidence type="ECO:0000256" key="6">
    <source>
        <dbReference type="ARBA" id="ARBA00022777"/>
    </source>
</evidence>